<evidence type="ECO:0000313" key="2">
    <source>
        <dbReference type="EMBL" id="KAF9516394.1"/>
    </source>
</evidence>
<feature type="region of interest" description="Disordered" evidence="1">
    <location>
        <begin position="277"/>
        <end position="297"/>
    </location>
</feature>
<dbReference type="OrthoDB" id="3270311at2759"/>
<evidence type="ECO:0000256" key="1">
    <source>
        <dbReference type="SAM" id="MobiDB-lite"/>
    </source>
</evidence>
<accession>A0A9P6B2B6</accession>
<organism evidence="2 3">
    <name type="scientific">Hydnum rufescens UP504</name>
    <dbReference type="NCBI Taxonomy" id="1448309"/>
    <lineage>
        <taxon>Eukaryota</taxon>
        <taxon>Fungi</taxon>
        <taxon>Dikarya</taxon>
        <taxon>Basidiomycota</taxon>
        <taxon>Agaricomycotina</taxon>
        <taxon>Agaricomycetes</taxon>
        <taxon>Cantharellales</taxon>
        <taxon>Hydnaceae</taxon>
        <taxon>Hydnum</taxon>
    </lineage>
</organism>
<reference evidence="2" key="1">
    <citation type="journal article" date="2020" name="Nat. Commun.">
        <title>Large-scale genome sequencing of mycorrhizal fungi provides insights into the early evolution of symbiotic traits.</title>
        <authorList>
            <person name="Miyauchi S."/>
            <person name="Kiss E."/>
            <person name="Kuo A."/>
            <person name="Drula E."/>
            <person name="Kohler A."/>
            <person name="Sanchez-Garcia M."/>
            <person name="Morin E."/>
            <person name="Andreopoulos B."/>
            <person name="Barry K.W."/>
            <person name="Bonito G."/>
            <person name="Buee M."/>
            <person name="Carver A."/>
            <person name="Chen C."/>
            <person name="Cichocki N."/>
            <person name="Clum A."/>
            <person name="Culley D."/>
            <person name="Crous P.W."/>
            <person name="Fauchery L."/>
            <person name="Girlanda M."/>
            <person name="Hayes R.D."/>
            <person name="Keri Z."/>
            <person name="LaButti K."/>
            <person name="Lipzen A."/>
            <person name="Lombard V."/>
            <person name="Magnuson J."/>
            <person name="Maillard F."/>
            <person name="Murat C."/>
            <person name="Nolan M."/>
            <person name="Ohm R.A."/>
            <person name="Pangilinan J."/>
            <person name="Pereira M.F."/>
            <person name="Perotto S."/>
            <person name="Peter M."/>
            <person name="Pfister S."/>
            <person name="Riley R."/>
            <person name="Sitrit Y."/>
            <person name="Stielow J.B."/>
            <person name="Szollosi G."/>
            <person name="Zifcakova L."/>
            <person name="Stursova M."/>
            <person name="Spatafora J.W."/>
            <person name="Tedersoo L."/>
            <person name="Vaario L.M."/>
            <person name="Yamada A."/>
            <person name="Yan M."/>
            <person name="Wang P."/>
            <person name="Xu J."/>
            <person name="Bruns T."/>
            <person name="Baldrian P."/>
            <person name="Vilgalys R."/>
            <person name="Dunand C."/>
            <person name="Henrissat B."/>
            <person name="Grigoriev I.V."/>
            <person name="Hibbett D."/>
            <person name="Nagy L.G."/>
            <person name="Martin F.M."/>
        </authorList>
    </citation>
    <scope>NUCLEOTIDE SEQUENCE</scope>
    <source>
        <strain evidence="2">UP504</strain>
    </source>
</reference>
<proteinExistence type="predicted"/>
<gene>
    <name evidence="2" type="ORF">BS47DRAFT_1484065</name>
</gene>
<dbReference type="AlphaFoldDB" id="A0A9P6B2B6"/>
<feature type="compositionally biased region" description="Polar residues" evidence="1">
    <location>
        <begin position="277"/>
        <end position="292"/>
    </location>
</feature>
<protein>
    <submittedName>
        <fullName evidence="2">Uncharacterized protein</fullName>
    </submittedName>
</protein>
<dbReference type="EMBL" id="MU128940">
    <property type="protein sequence ID" value="KAF9516394.1"/>
    <property type="molecule type" value="Genomic_DNA"/>
</dbReference>
<feature type="region of interest" description="Disordered" evidence="1">
    <location>
        <begin position="328"/>
        <end position="356"/>
    </location>
</feature>
<comment type="caution">
    <text evidence="2">The sequence shown here is derived from an EMBL/GenBank/DDBJ whole genome shotgun (WGS) entry which is preliminary data.</text>
</comment>
<dbReference type="Proteomes" id="UP000886523">
    <property type="component" value="Unassembled WGS sequence"/>
</dbReference>
<keyword evidence="3" id="KW-1185">Reference proteome</keyword>
<name>A0A9P6B2B6_9AGAM</name>
<evidence type="ECO:0000313" key="3">
    <source>
        <dbReference type="Proteomes" id="UP000886523"/>
    </source>
</evidence>
<sequence length="495" mass="54433">MSLSRGSTEVSKSNKDHPLWTLLGPSKDVGTLTTMDLNPAASLPPISINSRDKTSTSLRLLLCDTQHTMEGFSSQITTLTKDLGDAKRQIEEAGKIVEDGHIKMAEDVRLLLSRMQVSVTKSLDLVNTSLSSLIEKSDTQQAAFLSRQDSLQNQIMTLVQRLGIEHETKRLHDIEQKRWNEKHELDFGALVETLANQQTVISGQASSIVSLRESVDSLKEDISILSKTMANPVMGTGSRFSVPDSRPEASTMIQPDLLERPTTNVPEIILHEELITRNSSNVSGPPSDTSAPPGTFLTRLINPRRTTYPKLPDQRGFDVMFPPQVHPQQYRSLSRTSAHRLHSSPRDNFRPPSSSSPLAVLSFPLNKSSSQNHATTHALSVTPQSLKRPFSATPVPVHSAASGSPLFSKGCSVSLPRMFSSSISRPRQSIPLRAMSGKSDDNSGGAPLESEIQLVEHTKKKIKVNLFGNSRTILQDEGPRGAWNVETQTKDLWMT</sequence>